<accession>A0A069RCI0</accession>
<evidence type="ECO:0000256" key="3">
    <source>
        <dbReference type="ARBA" id="ARBA00022795"/>
    </source>
</evidence>
<evidence type="ECO:0000313" key="8">
    <source>
        <dbReference type="Proteomes" id="UP000027946"/>
    </source>
</evidence>
<dbReference type="Pfam" id="PF02599">
    <property type="entry name" value="CsrA"/>
    <property type="match status" value="1"/>
</dbReference>
<evidence type="ECO:0000256" key="1">
    <source>
        <dbReference type="ARBA" id="ARBA00022490"/>
    </source>
</evidence>
<proteinExistence type="inferred from homology"/>
<protein>
    <recommendedName>
        <fullName evidence="6">Translational regulator CsrA</fullName>
    </recommendedName>
</protein>
<dbReference type="GO" id="GO:0048027">
    <property type="term" value="F:mRNA 5'-UTR binding"/>
    <property type="evidence" value="ECO:0007669"/>
    <property type="project" value="UniProtKB-UniRule"/>
</dbReference>
<dbReference type="STRING" id="1121324.CLIT_13c00810"/>
<keyword evidence="8" id="KW-1185">Reference proteome</keyword>
<comment type="subunit">
    <text evidence="6">Homodimer; the beta-strands of each monomer intercalate to form a hydrophobic core, while the alpha-helices form wings that extend away from the core.</text>
</comment>
<evidence type="ECO:0000256" key="4">
    <source>
        <dbReference type="ARBA" id="ARBA00022845"/>
    </source>
</evidence>
<dbReference type="Gene3D" id="2.60.40.4380">
    <property type="entry name" value="Translational regulator CsrA"/>
    <property type="match status" value="1"/>
</dbReference>
<dbReference type="Proteomes" id="UP000027946">
    <property type="component" value="Unassembled WGS sequence"/>
</dbReference>
<evidence type="ECO:0000256" key="5">
    <source>
        <dbReference type="ARBA" id="ARBA00022884"/>
    </source>
</evidence>
<dbReference type="PANTHER" id="PTHR34984:SF1">
    <property type="entry name" value="CARBON STORAGE REGULATOR"/>
    <property type="match status" value="1"/>
</dbReference>
<comment type="subcellular location">
    <subcellularLocation>
        <location evidence="6">Cytoplasm</location>
    </subcellularLocation>
</comment>
<gene>
    <name evidence="6" type="primary">csrA</name>
    <name evidence="7" type="ORF">CLIT_13c00810</name>
</gene>
<dbReference type="FunFam" id="2.60.40.4380:FF:000002">
    <property type="entry name" value="Translational regulator CsrA"/>
    <property type="match status" value="1"/>
</dbReference>
<dbReference type="NCBIfam" id="TIGR00202">
    <property type="entry name" value="csrA"/>
    <property type="match status" value="1"/>
</dbReference>
<dbReference type="GO" id="GO:0006402">
    <property type="term" value="P:mRNA catabolic process"/>
    <property type="evidence" value="ECO:0007669"/>
    <property type="project" value="InterPro"/>
</dbReference>
<dbReference type="InterPro" id="IPR003751">
    <property type="entry name" value="CsrA"/>
</dbReference>
<evidence type="ECO:0000313" key="7">
    <source>
        <dbReference type="EMBL" id="KDR94759.1"/>
    </source>
</evidence>
<comment type="caution">
    <text evidence="7">The sequence shown here is derived from an EMBL/GenBank/DDBJ whole genome shotgun (WGS) entry which is preliminary data.</text>
</comment>
<evidence type="ECO:0000256" key="2">
    <source>
        <dbReference type="ARBA" id="ARBA00022491"/>
    </source>
</evidence>
<dbReference type="GO" id="GO:0005829">
    <property type="term" value="C:cytosol"/>
    <property type="evidence" value="ECO:0007669"/>
    <property type="project" value="TreeGrafter"/>
</dbReference>
<reference evidence="7 8" key="1">
    <citation type="submission" date="2014-03" db="EMBL/GenBank/DDBJ databases">
        <title>Genome sequence of Clostridium litorale W6, DSM 5388.</title>
        <authorList>
            <person name="Poehlein A."/>
            <person name="Jagirdar A."/>
            <person name="Khonsari B."/>
            <person name="Chibani C.M."/>
            <person name="Gutierrez Gutierrez D.A."/>
            <person name="Davydova E."/>
            <person name="Alghaithi H.S."/>
            <person name="Nair K.P."/>
            <person name="Dhamotharan K."/>
            <person name="Chandran L."/>
            <person name="G W."/>
            <person name="Daniel R."/>
        </authorList>
    </citation>
    <scope>NUCLEOTIDE SEQUENCE [LARGE SCALE GENOMIC DNA]</scope>
    <source>
        <strain evidence="7 8">W6</strain>
    </source>
</reference>
<sequence>MSSTRKWVSSMLVLSRKKGESVIIDDNIEITVIDVSENGKVKLGINAPKSVSILRKEVKKAVESENREATRKVDMGALKGLKRP</sequence>
<evidence type="ECO:0000256" key="6">
    <source>
        <dbReference type="HAMAP-Rule" id="MF_00167"/>
    </source>
</evidence>
<keyword evidence="4 6" id="KW-0810">Translation regulation</keyword>
<name>A0A069RCI0_PEPLI</name>
<dbReference type="PANTHER" id="PTHR34984">
    <property type="entry name" value="CARBON STORAGE REGULATOR"/>
    <property type="match status" value="1"/>
</dbReference>
<keyword evidence="2 6" id="KW-0678">Repressor</keyword>
<organism evidence="7 8">
    <name type="scientific">Peptoclostridium litorale DSM 5388</name>
    <dbReference type="NCBI Taxonomy" id="1121324"/>
    <lineage>
        <taxon>Bacteria</taxon>
        <taxon>Bacillati</taxon>
        <taxon>Bacillota</taxon>
        <taxon>Clostridia</taxon>
        <taxon>Peptostreptococcales</taxon>
        <taxon>Peptoclostridiaceae</taxon>
        <taxon>Peptoclostridium</taxon>
    </lineage>
</organism>
<keyword evidence="1 6" id="KW-0963">Cytoplasm</keyword>
<keyword evidence="5 6" id="KW-0694">RNA-binding</keyword>
<keyword evidence="3 6" id="KW-1005">Bacterial flagellum biogenesis</keyword>
<dbReference type="eggNOG" id="COG1551">
    <property type="taxonomic scope" value="Bacteria"/>
</dbReference>
<dbReference type="EMBL" id="JJMM01000013">
    <property type="protein sequence ID" value="KDR94759.1"/>
    <property type="molecule type" value="Genomic_DNA"/>
</dbReference>
<comment type="similarity">
    <text evidence="6">Belongs to the CsrA/RsmA family.</text>
</comment>
<dbReference type="NCBIfam" id="NF002469">
    <property type="entry name" value="PRK01712.1"/>
    <property type="match status" value="1"/>
</dbReference>
<dbReference type="HAMAP" id="MF_00167">
    <property type="entry name" value="CsrA"/>
    <property type="match status" value="1"/>
</dbReference>
<dbReference type="GO" id="GO:0006109">
    <property type="term" value="P:regulation of carbohydrate metabolic process"/>
    <property type="evidence" value="ECO:0007669"/>
    <property type="project" value="InterPro"/>
</dbReference>
<dbReference type="GO" id="GO:1902208">
    <property type="term" value="P:regulation of bacterial-type flagellum assembly"/>
    <property type="evidence" value="ECO:0007669"/>
    <property type="project" value="UniProtKB-UniRule"/>
</dbReference>
<dbReference type="SUPFAM" id="SSF117130">
    <property type="entry name" value="CsrA-like"/>
    <property type="match status" value="1"/>
</dbReference>
<comment type="function">
    <text evidence="6">A translational regulator that binds mRNA to regulate translation initiation and/or mRNA stability. Usually binds in the 5'-UTR at or near the Shine-Dalgarno sequence preventing ribosome-binding, thus repressing translation. Its main target seems to be the major flagellin gene, while its function is anatagonized by FliW.</text>
</comment>
<dbReference type="InterPro" id="IPR036107">
    <property type="entry name" value="CsrA_sf"/>
</dbReference>
<dbReference type="AlphaFoldDB" id="A0A069RCI0"/>
<dbReference type="GO" id="GO:0044781">
    <property type="term" value="P:bacterial-type flagellum organization"/>
    <property type="evidence" value="ECO:0007669"/>
    <property type="project" value="UniProtKB-KW"/>
</dbReference>
<dbReference type="GO" id="GO:0045947">
    <property type="term" value="P:negative regulation of translational initiation"/>
    <property type="evidence" value="ECO:0007669"/>
    <property type="project" value="UniProtKB-UniRule"/>
</dbReference>